<gene>
    <name evidence="3" type="ORF">BI344_18730</name>
    <name evidence="2" type="ORF">BI347_16085</name>
</gene>
<accession>A0A1S1WXR7</accession>
<dbReference type="Proteomes" id="UP000180088">
    <property type="component" value="Unassembled WGS sequence"/>
</dbReference>
<dbReference type="Pfam" id="PF04972">
    <property type="entry name" value="BON"/>
    <property type="match status" value="1"/>
</dbReference>
<dbReference type="Proteomes" id="UP000180280">
    <property type="component" value="Unassembled WGS sequence"/>
</dbReference>
<organism evidence="2 4">
    <name type="scientific">Chromobacterium sphagni</name>
    <dbReference type="NCBI Taxonomy" id="1903179"/>
    <lineage>
        <taxon>Bacteria</taxon>
        <taxon>Pseudomonadati</taxon>
        <taxon>Pseudomonadota</taxon>
        <taxon>Betaproteobacteria</taxon>
        <taxon>Neisseriales</taxon>
        <taxon>Chromobacteriaceae</taxon>
        <taxon>Chromobacterium</taxon>
    </lineage>
</organism>
<evidence type="ECO:0000313" key="4">
    <source>
        <dbReference type="Proteomes" id="UP000180088"/>
    </source>
</evidence>
<dbReference type="PANTHER" id="PTHR34606:SF15">
    <property type="entry name" value="BON DOMAIN-CONTAINING PROTEIN"/>
    <property type="match status" value="1"/>
</dbReference>
<evidence type="ECO:0000313" key="3">
    <source>
        <dbReference type="EMBL" id="OHX19229.1"/>
    </source>
</evidence>
<dbReference type="Gene3D" id="3.30.1340.30">
    <property type="match status" value="1"/>
</dbReference>
<name>A0A1S1WXR7_9NEIS</name>
<dbReference type="InterPro" id="IPR007055">
    <property type="entry name" value="BON_dom"/>
</dbReference>
<comment type="caution">
    <text evidence="2">The sequence shown here is derived from an EMBL/GenBank/DDBJ whole genome shotgun (WGS) entry which is preliminary data.</text>
</comment>
<dbReference type="InterPro" id="IPR051686">
    <property type="entry name" value="Lipoprotein_DolP"/>
</dbReference>
<dbReference type="EMBL" id="MKCS01000002">
    <property type="protein sequence ID" value="OHX11723.1"/>
    <property type="molecule type" value="Genomic_DNA"/>
</dbReference>
<dbReference type="EMBL" id="MKCT01000041">
    <property type="protein sequence ID" value="OHX19229.1"/>
    <property type="molecule type" value="Genomic_DNA"/>
</dbReference>
<sequence>MTISSDADASSTEAANYVSDAFITSKVKAAIFHDPELTSSEIQVETNDGKVILNGRVGTQAEIDRASDLALAVKEVRVVINYMQIKDIQQVQQDGP</sequence>
<evidence type="ECO:0000313" key="2">
    <source>
        <dbReference type="EMBL" id="OHX11723.1"/>
    </source>
</evidence>
<dbReference type="SMART" id="SM00749">
    <property type="entry name" value="BON"/>
    <property type="match status" value="1"/>
</dbReference>
<reference evidence="4 5" key="1">
    <citation type="submission" date="2016-09" db="EMBL/GenBank/DDBJ databases">
        <title>Chromobacterium muskegensis sp. nov., an insecticidal bacterium isolated from Sphagnum bogs.</title>
        <authorList>
            <person name="Sparks M.E."/>
            <person name="Blackburn M.B."/>
            <person name="Gundersen-Rindal D.E."/>
            <person name="Mitchell A."/>
            <person name="Farrar R."/>
            <person name="Kuhar D."/>
        </authorList>
    </citation>
    <scope>NUCLEOTIDE SEQUENCE [LARGE SCALE GENOMIC DNA]</scope>
    <source>
        <strain evidence="3 5">14B-1</strain>
        <strain evidence="2 4">37-2</strain>
    </source>
</reference>
<dbReference type="InterPro" id="IPR014004">
    <property type="entry name" value="Transpt-assoc_nodulatn_dom_bac"/>
</dbReference>
<dbReference type="AlphaFoldDB" id="A0A1S1WXR7"/>
<protein>
    <recommendedName>
        <fullName evidence="1">BON domain-containing protein</fullName>
    </recommendedName>
</protein>
<dbReference type="STRING" id="1903179.BI347_16085"/>
<keyword evidence="5" id="KW-1185">Reference proteome</keyword>
<dbReference type="PROSITE" id="PS50914">
    <property type="entry name" value="BON"/>
    <property type="match status" value="1"/>
</dbReference>
<dbReference type="PANTHER" id="PTHR34606">
    <property type="entry name" value="BON DOMAIN-CONTAINING PROTEIN"/>
    <property type="match status" value="1"/>
</dbReference>
<feature type="domain" description="BON" evidence="1">
    <location>
        <begin position="19"/>
        <end position="87"/>
    </location>
</feature>
<evidence type="ECO:0000313" key="5">
    <source>
        <dbReference type="Proteomes" id="UP000180280"/>
    </source>
</evidence>
<proteinExistence type="predicted"/>
<evidence type="ECO:0000259" key="1">
    <source>
        <dbReference type="PROSITE" id="PS50914"/>
    </source>
</evidence>